<dbReference type="PROSITE" id="PS51679">
    <property type="entry name" value="SAM_MT_C5"/>
    <property type="match status" value="1"/>
</dbReference>
<dbReference type="OrthoDB" id="32195at2"/>
<dbReference type="InterPro" id="IPR050390">
    <property type="entry name" value="C5-Methyltransferase"/>
</dbReference>
<dbReference type="AlphaFoldDB" id="A0A1B8ZV10"/>
<dbReference type="REBASE" id="171395">
    <property type="entry name" value="M.CarVM7ORF14340P"/>
</dbReference>
<keyword evidence="1 6" id="KW-0489">Methyltransferase</keyword>
<dbReference type="PANTHER" id="PTHR10629:SF52">
    <property type="entry name" value="DNA (CYTOSINE-5)-METHYLTRANSFERASE 1"/>
    <property type="match status" value="1"/>
</dbReference>
<dbReference type="EC" id="2.1.1.37" evidence="8"/>
<keyword evidence="4" id="KW-0680">Restriction system</keyword>
<evidence type="ECO:0000256" key="5">
    <source>
        <dbReference type="ARBA" id="ARBA00047422"/>
    </source>
</evidence>
<comment type="catalytic activity">
    <reaction evidence="5 8">
        <text>a 2'-deoxycytidine in DNA + S-adenosyl-L-methionine = a 5-methyl-2'-deoxycytidine in DNA + S-adenosyl-L-homocysteine + H(+)</text>
        <dbReference type="Rhea" id="RHEA:13681"/>
        <dbReference type="Rhea" id="RHEA-COMP:11369"/>
        <dbReference type="Rhea" id="RHEA-COMP:11370"/>
        <dbReference type="ChEBI" id="CHEBI:15378"/>
        <dbReference type="ChEBI" id="CHEBI:57856"/>
        <dbReference type="ChEBI" id="CHEBI:59789"/>
        <dbReference type="ChEBI" id="CHEBI:85452"/>
        <dbReference type="ChEBI" id="CHEBI:85454"/>
        <dbReference type="EC" id="2.1.1.37"/>
    </reaction>
</comment>
<dbReference type="SUPFAM" id="SSF53335">
    <property type="entry name" value="S-adenosyl-L-methionine-dependent methyltransferases"/>
    <property type="match status" value="1"/>
</dbReference>
<reference evidence="10" key="1">
    <citation type="submission" date="2016-07" db="EMBL/GenBank/DDBJ databases">
        <authorList>
            <person name="Florea S."/>
            <person name="Webb J.S."/>
            <person name="Jaromczyk J."/>
            <person name="Schardl C.L."/>
        </authorList>
    </citation>
    <scope>NUCLEOTIDE SEQUENCE [LARGE SCALE GENOMIC DNA]</scope>
    <source>
        <strain evidence="10">CC-VM-7</strain>
    </source>
</reference>
<dbReference type="GO" id="GO:0044027">
    <property type="term" value="P:negative regulation of gene expression via chromosomal CpG island methylation"/>
    <property type="evidence" value="ECO:0007669"/>
    <property type="project" value="TreeGrafter"/>
</dbReference>
<dbReference type="GO" id="GO:0003886">
    <property type="term" value="F:DNA (cytosine-5-)-methyltransferase activity"/>
    <property type="evidence" value="ECO:0007669"/>
    <property type="project" value="UniProtKB-EC"/>
</dbReference>
<dbReference type="RefSeq" id="WP_065399393.1">
    <property type="nucleotide sequence ID" value="NZ_MAYG01000001.1"/>
</dbReference>
<organism evidence="9 10">
    <name type="scientific">Chryseobacterium arthrosphaerae</name>
    <dbReference type="NCBI Taxonomy" id="651561"/>
    <lineage>
        <taxon>Bacteria</taxon>
        <taxon>Pseudomonadati</taxon>
        <taxon>Bacteroidota</taxon>
        <taxon>Flavobacteriia</taxon>
        <taxon>Flavobacteriales</taxon>
        <taxon>Weeksellaceae</taxon>
        <taxon>Chryseobacterium group</taxon>
        <taxon>Chryseobacterium</taxon>
    </lineage>
</organism>
<evidence type="ECO:0000256" key="8">
    <source>
        <dbReference type="RuleBase" id="RU000417"/>
    </source>
</evidence>
<keyword evidence="3 6" id="KW-0949">S-adenosyl-L-methionine</keyword>
<feature type="active site" evidence="6">
    <location>
        <position position="119"/>
    </location>
</feature>
<accession>A0A1B8ZV10</accession>
<dbReference type="STRING" id="651561.BBI00_14340"/>
<evidence type="ECO:0000256" key="4">
    <source>
        <dbReference type="ARBA" id="ARBA00022747"/>
    </source>
</evidence>
<dbReference type="GO" id="GO:0003677">
    <property type="term" value="F:DNA binding"/>
    <property type="evidence" value="ECO:0007669"/>
    <property type="project" value="TreeGrafter"/>
</dbReference>
<evidence type="ECO:0000256" key="6">
    <source>
        <dbReference type="PROSITE-ProRule" id="PRU01016"/>
    </source>
</evidence>
<dbReference type="InterPro" id="IPR001525">
    <property type="entry name" value="C5_MeTfrase"/>
</dbReference>
<dbReference type="PANTHER" id="PTHR10629">
    <property type="entry name" value="CYTOSINE-SPECIFIC METHYLTRANSFERASE"/>
    <property type="match status" value="1"/>
</dbReference>
<dbReference type="GO" id="GO:0009307">
    <property type="term" value="P:DNA restriction-modification system"/>
    <property type="evidence" value="ECO:0007669"/>
    <property type="project" value="UniProtKB-KW"/>
</dbReference>
<dbReference type="Proteomes" id="UP000093432">
    <property type="component" value="Unassembled WGS sequence"/>
</dbReference>
<proteinExistence type="inferred from homology"/>
<dbReference type="InterPro" id="IPR029063">
    <property type="entry name" value="SAM-dependent_MTases_sf"/>
</dbReference>
<dbReference type="PRINTS" id="PR00105">
    <property type="entry name" value="C5METTRFRASE"/>
</dbReference>
<protein>
    <recommendedName>
        <fullName evidence="8">Cytosine-specific methyltransferase</fullName>
        <ecNumber evidence="8">2.1.1.37</ecNumber>
    </recommendedName>
</protein>
<sequence length="409" mass="47079">MSKLKFIDLFAGAGGLSEGFVRAGFTPVAHVEMNKDACDTLRTRTAFHWLREEGRINEYYDYLEGTITRKELWERIPNHLIKSVINTEISEKTLPTIFDQIDEELGNDSIDLVIGGPPCQAYSVAGRVRKDMTDDPRNHLYKHYVEFLKKYQPKMFVFENVPGILSANNGRYLQLIFDAVREAGYELDKKVLNAQDFGVLQDRKRVIIIGWKNNLEIEYPRFYKVETRFEIAKHLFSDLPKIKSGQGEWGVSPYIQDTNDYLKASGIRNGISFTTQHISRLNNENDLEIYRIAVDKWVNEGKRLNYAELPPRLIKHNNTKAFTNRFQVVNHKGVSHTVVAHISADGHYYIHPDINQNRSITVREAARIQSFPDDYFFESSRTAAFKQIGNAVPVLMAQGIATTIREMIR</sequence>
<evidence type="ECO:0000313" key="10">
    <source>
        <dbReference type="Proteomes" id="UP000093432"/>
    </source>
</evidence>
<dbReference type="InterPro" id="IPR018117">
    <property type="entry name" value="C5_DNA_meth_AS"/>
</dbReference>
<dbReference type="PROSITE" id="PS00095">
    <property type="entry name" value="C5_MTASE_2"/>
    <property type="match status" value="1"/>
</dbReference>
<dbReference type="PROSITE" id="PS00094">
    <property type="entry name" value="C5_MTASE_1"/>
    <property type="match status" value="1"/>
</dbReference>
<keyword evidence="2 6" id="KW-0808">Transferase</keyword>
<name>A0A1B8ZV10_9FLAO</name>
<dbReference type="NCBIfam" id="TIGR00675">
    <property type="entry name" value="dcm"/>
    <property type="match status" value="1"/>
</dbReference>
<comment type="similarity">
    <text evidence="6 7">Belongs to the class I-like SAM-binding methyltransferase superfamily. C5-methyltransferase family.</text>
</comment>
<gene>
    <name evidence="9" type="ORF">BBI00_14340</name>
</gene>
<dbReference type="GO" id="GO:0032259">
    <property type="term" value="P:methylation"/>
    <property type="evidence" value="ECO:0007669"/>
    <property type="project" value="UniProtKB-KW"/>
</dbReference>
<evidence type="ECO:0000256" key="2">
    <source>
        <dbReference type="ARBA" id="ARBA00022679"/>
    </source>
</evidence>
<dbReference type="Gene3D" id="3.90.120.10">
    <property type="entry name" value="DNA Methylase, subunit A, domain 2"/>
    <property type="match status" value="1"/>
</dbReference>
<comment type="caution">
    <text evidence="9">The sequence shown here is derived from an EMBL/GenBank/DDBJ whole genome shotgun (WGS) entry which is preliminary data.</text>
</comment>
<dbReference type="EMBL" id="MAYG01000001">
    <property type="protein sequence ID" value="OCA75430.1"/>
    <property type="molecule type" value="Genomic_DNA"/>
</dbReference>
<evidence type="ECO:0000256" key="7">
    <source>
        <dbReference type="RuleBase" id="RU000416"/>
    </source>
</evidence>
<evidence type="ECO:0000256" key="1">
    <source>
        <dbReference type="ARBA" id="ARBA00022603"/>
    </source>
</evidence>
<evidence type="ECO:0000256" key="3">
    <source>
        <dbReference type="ARBA" id="ARBA00022691"/>
    </source>
</evidence>
<dbReference type="Pfam" id="PF00145">
    <property type="entry name" value="DNA_methylase"/>
    <property type="match status" value="2"/>
</dbReference>
<evidence type="ECO:0000313" key="9">
    <source>
        <dbReference type="EMBL" id="OCA75430.1"/>
    </source>
</evidence>
<dbReference type="Gene3D" id="3.40.50.150">
    <property type="entry name" value="Vaccinia Virus protein VP39"/>
    <property type="match status" value="1"/>
</dbReference>
<dbReference type="InterPro" id="IPR031303">
    <property type="entry name" value="C5_meth_CS"/>
</dbReference>